<dbReference type="InterPro" id="IPR051635">
    <property type="entry name" value="SNAT-like"/>
</dbReference>
<dbReference type="Proteomes" id="UP000029074">
    <property type="component" value="Unassembled WGS sequence"/>
</dbReference>
<dbReference type="GO" id="GO:0008080">
    <property type="term" value="F:N-acetyltransferase activity"/>
    <property type="evidence" value="ECO:0007669"/>
    <property type="project" value="UniProtKB-ARBA"/>
</dbReference>
<organism evidence="4 6">
    <name type="scientific">Bifidobacterium gallicum DSM 20093 = LMG 11596</name>
    <dbReference type="NCBI Taxonomy" id="561180"/>
    <lineage>
        <taxon>Bacteria</taxon>
        <taxon>Bacillati</taxon>
        <taxon>Actinomycetota</taxon>
        <taxon>Actinomycetes</taxon>
        <taxon>Bifidobacteriales</taxon>
        <taxon>Bifidobacteriaceae</taxon>
        <taxon>Bifidobacterium</taxon>
    </lineage>
</organism>
<name>D1NTI9_9BIFI</name>
<dbReference type="InterPro" id="IPR016181">
    <property type="entry name" value="Acyl_CoA_acyltransferase"/>
</dbReference>
<reference evidence="4 6" key="1">
    <citation type="submission" date="2009-11" db="EMBL/GenBank/DDBJ databases">
        <authorList>
            <person name="Weinstock G."/>
            <person name="Sodergren E."/>
            <person name="Clifton S."/>
            <person name="Fulton L."/>
            <person name="Fulton B."/>
            <person name="Courtney L."/>
            <person name="Fronick C."/>
            <person name="Harrison M."/>
            <person name="Strong C."/>
            <person name="Farmer C."/>
            <person name="Delahaunty K."/>
            <person name="Markovic C."/>
            <person name="Hall O."/>
            <person name="Minx P."/>
            <person name="Tomlinson C."/>
            <person name="Mitreva M."/>
            <person name="Nelson J."/>
            <person name="Hou S."/>
            <person name="Wollam A."/>
            <person name="Pepin K.H."/>
            <person name="Johnson M."/>
            <person name="Bhonagiri V."/>
            <person name="Nash W.E."/>
            <person name="Warren W."/>
            <person name="Chinwalla A."/>
            <person name="Mardis E.R."/>
            <person name="Wilson R.K."/>
        </authorList>
    </citation>
    <scope>NUCLEOTIDE SEQUENCE [LARGE SCALE GENOMIC DNA]</scope>
    <source>
        <strain evidence="4 6">DSM 20093</strain>
    </source>
</reference>
<keyword evidence="2" id="KW-0012">Acyltransferase</keyword>
<evidence type="ECO:0000256" key="2">
    <source>
        <dbReference type="ARBA" id="ARBA00023315"/>
    </source>
</evidence>
<dbReference type="PROSITE" id="PS51186">
    <property type="entry name" value="GNAT"/>
    <property type="match status" value="1"/>
</dbReference>
<evidence type="ECO:0000313" key="7">
    <source>
        <dbReference type="Proteomes" id="UP000029074"/>
    </source>
</evidence>
<dbReference type="InterPro" id="IPR000182">
    <property type="entry name" value="GNAT_dom"/>
</dbReference>
<dbReference type="OrthoDB" id="9800962at2"/>
<evidence type="ECO:0000259" key="3">
    <source>
        <dbReference type="PROSITE" id="PS51186"/>
    </source>
</evidence>
<evidence type="ECO:0000256" key="1">
    <source>
        <dbReference type="ARBA" id="ARBA00022679"/>
    </source>
</evidence>
<keyword evidence="7" id="KW-1185">Reference proteome</keyword>
<dbReference type="EMBL" id="ABXB03000002">
    <property type="protein sequence ID" value="EFA23043.1"/>
    <property type="molecule type" value="Genomic_DNA"/>
</dbReference>
<dbReference type="PANTHER" id="PTHR10908">
    <property type="entry name" value="SEROTONIN N-ACETYLTRANSFERASE"/>
    <property type="match status" value="1"/>
</dbReference>
<dbReference type="EMBL" id="JGYW01000009">
    <property type="protein sequence ID" value="KFI57651.1"/>
    <property type="molecule type" value="Genomic_DNA"/>
</dbReference>
<accession>D1NTI9</accession>
<dbReference type="eggNOG" id="COG0456">
    <property type="taxonomic scope" value="Bacteria"/>
</dbReference>
<dbReference type="RefSeq" id="WP_006294580.1">
    <property type="nucleotide sequence ID" value="NZ_ABXB03000002.1"/>
</dbReference>
<proteinExistence type="predicted"/>
<evidence type="ECO:0000313" key="4">
    <source>
        <dbReference type="EMBL" id="EFA23043.1"/>
    </source>
</evidence>
<gene>
    <name evidence="5" type="ORF">BGLCM_1339</name>
    <name evidence="4" type="ORF">BIFGAL_03147</name>
</gene>
<evidence type="ECO:0000313" key="6">
    <source>
        <dbReference type="Proteomes" id="UP000003656"/>
    </source>
</evidence>
<dbReference type="Proteomes" id="UP000003656">
    <property type="component" value="Unassembled WGS sequence"/>
</dbReference>
<sequence length="218" mass="24489">MLIRHATMDDLDALATMETACFPPQEAADIERLAARIEQYPDHFWLMINTDEDAIAETFPAQVEEGTLMSFINGPVTSDRDLHDGMFSDPQVHEESGDWQVILGVDTAPVYQHHGCAGYLMRRVILDSALNGRKGVVLTCKERLKDYYAQFGFFDEGLSSSCHGNAAWYQMRLVLPGHQQDDECKQMIEQHPEAFAATRESLAAAIGETTAYIDDEER</sequence>
<feature type="domain" description="N-acetyltransferase" evidence="3">
    <location>
        <begin position="1"/>
        <end position="176"/>
    </location>
</feature>
<reference evidence="5 7" key="2">
    <citation type="submission" date="2014-03" db="EMBL/GenBank/DDBJ databases">
        <title>Genomics of Bifidobacteria.</title>
        <authorList>
            <person name="Ventura M."/>
            <person name="Milani C."/>
            <person name="Lugli G.A."/>
        </authorList>
    </citation>
    <scope>NUCLEOTIDE SEQUENCE [LARGE SCALE GENOMIC DNA]</scope>
    <source>
        <strain evidence="5 7">LMG 11596</strain>
    </source>
</reference>
<dbReference type="PANTHER" id="PTHR10908:SF0">
    <property type="entry name" value="SEROTONIN N-ACETYLTRANSFERASE"/>
    <property type="match status" value="1"/>
</dbReference>
<dbReference type="Gene3D" id="3.40.630.30">
    <property type="match status" value="1"/>
</dbReference>
<keyword evidence="1 5" id="KW-0808">Transferase</keyword>
<evidence type="ECO:0000313" key="5">
    <source>
        <dbReference type="EMBL" id="KFI57651.1"/>
    </source>
</evidence>
<dbReference type="SUPFAM" id="SSF55729">
    <property type="entry name" value="Acyl-CoA N-acyltransferases (Nat)"/>
    <property type="match status" value="1"/>
</dbReference>
<dbReference type="AlphaFoldDB" id="D1NTI9"/>
<protein>
    <submittedName>
        <fullName evidence="5">N-acetyltransferase GCN5</fullName>
    </submittedName>
</protein>
<comment type="caution">
    <text evidence="4">The sequence shown here is derived from an EMBL/GenBank/DDBJ whole genome shotgun (WGS) entry which is preliminary data.</text>
</comment>